<feature type="signal peptide" evidence="1">
    <location>
        <begin position="1"/>
        <end position="21"/>
    </location>
</feature>
<keyword evidence="3" id="KW-1185">Reference proteome</keyword>
<evidence type="ECO:0000313" key="3">
    <source>
        <dbReference type="Proteomes" id="UP001379533"/>
    </source>
</evidence>
<dbReference type="EMBL" id="CP089982">
    <property type="protein sequence ID" value="WXA90897.1"/>
    <property type="molecule type" value="Genomic_DNA"/>
</dbReference>
<proteinExistence type="predicted"/>
<name>A0ABZ2JX13_9BACT</name>
<protein>
    <submittedName>
        <fullName evidence="2">Uncharacterized protein</fullName>
    </submittedName>
</protein>
<sequence length="171" mass="18859">MKRLLRALGWPLVVASLSTSASCSRKNPAEKGRTMDATSLEVKTDIAKLGKYMSVPPAGVESVRWVAVPDPDQSTWVPPILYRFYVYYRINPAMWPEVEKTIGPAREHETMSIPTEVAAVLLESLADGLPHDGSRVRVEGPGYDTTWLGTSKSAAVRYRDGLLVTAPWQSD</sequence>
<reference evidence="2 3" key="1">
    <citation type="submission" date="2021-12" db="EMBL/GenBank/DDBJ databases">
        <title>Discovery of the Pendulisporaceae a myxobacterial family with distinct sporulation behavior and unique specialized metabolism.</title>
        <authorList>
            <person name="Garcia R."/>
            <person name="Popoff A."/>
            <person name="Bader C.D."/>
            <person name="Loehr J."/>
            <person name="Walesch S."/>
            <person name="Walt C."/>
            <person name="Boldt J."/>
            <person name="Bunk B."/>
            <person name="Haeckl F.J.F.P.J."/>
            <person name="Gunesch A.P."/>
            <person name="Birkelbach J."/>
            <person name="Nuebel U."/>
            <person name="Pietschmann T."/>
            <person name="Bach T."/>
            <person name="Mueller R."/>
        </authorList>
    </citation>
    <scope>NUCLEOTIDE SEQUENCE [LARGE SCALE GENOMIC DNA]</scope>
    <source>
        <strain evidence="2 3">MSr12523</strain>
    </source>
</reference>
<gene>
    <name evidence="2" type="ORF">LZC95_31135</name>
</gene>
<evidence type="ECO:0000256" key="1">
    <source>
        <dbReference type="SAM" id="SignalP"/>
    </source>
</evidence>
<organism evidence="2 3">
    <name type="scientific">Pendulispora brunnea</name>
    <dbReference type="NCBI Taxonomy" id="2905690"/>
    <lineage>
        <taxon>Bacteria</taxon>
        <taxon>Pseudomonadati</taxon>
        <taxon>Myxococcota</taxon>
        <taxon>Myxococcia</taxon>
        <taxon>Myxococcales</taxon>
        <taxon>Sorangiineae</taxon>
        <taxon>Pendulisporaceae</taxon>
        <taxon>Pendulispora</taxon>
    </lineage>
</organism>
<keyword evidence="1" id="KW-0732">Signal</keyword>
<feature type="chain" id="PRO_5046449519" evidence="1">
    <location>
        <begin position="22"/>
        <end position="171"/>
    </location>
</feature>
<dbReference type="Proteomes" id="UP001379533">
    <property type="component" value="Chromosome"/>
</dbReference>
<dbReference type="RefSeq" id="WP_394841517.1">
    <property type="nucleotide sequence ID" value="NZ_CP089982.1"/>
</dbReference>
<accession>A0ABZ2JX13</accession>
<dbReference type="PROSITE" id="PS51257">
    <property type="entry name" value="PROKAR_LIPOPROTEIN"/>
    <property type="match status" value="1"/>
</dbReference>
<evidence type="ECO:0000313" key="2">
    <source>
        <dbReference type="EMBL" id="WXA90897.1"/>
    </source>
</evidence>